<evidence type="ECO:0000256" key="3">
    <source>
        <dbReference type="ARBA" id="ARBA00022679"/>
    </source>
</evidence>
<dbReference type="AlphaFoldDB" id="A0A1I4NQ75"/>
<dbReference type="PROSITE" id="PS51219">
    <property type="entry name" value="DPCK"/>
    <property type="match status" value="1"/>
</dbReference>
<comment type="function">
    <text evidence="8">Catalyzes the phosphorylation of the 3'-hydroxyl group of dephosphocoenzyme A to form coenzyme A.</text>
</comment>
<dbReference type="InterPro" id="IPR001977">
    <property type="entry name" value="Depp_CoAkinase"/>
</dbReference>
<sequence>MIIGLTGGIASGKSFISDALHQYGFPVIDADQTAREVVEPGERAYEQILEQFGIDILEVDGTLNRKKLADRIFADENQRRMLNQIMHPAIRQRILQNKAELQKKGHEVIVLDLPLLIENNLQFMVDKVMLVYVDEKQQKERLMERDQAGEEDAKRRMASQLSMSDKRTYADVVIDNNDTQEDSLAQLEHILKKWNIHPSSS</sequence>
<name>A0A1I4NQ75_9BACI</name>
<dbReference type="InterPro" id="IPR027417">
    <property type="entry name" value="P-loop_NTPase"/>
</dbReference>
<proteinExistence type="inferred from homology"/>
<keyword evidence="6 8" id="KW-0067">ATP-binding</keyword>
<evidence type="ECO:0000256" key="7">
    <source>
        <dbReference type="ARBA" id="ARBA00022993"/>
    </source>
</evidence>
<dbReference type="GO" id="GO:0004140">
    <property type="term" value="F:dephospho-CoA kinase activity"/>
    <property type="evidence" value="ECO:0007669"/>
    <property type="project" value="UniProtKB-UniRule"/>
</dbReference>
<keyword evidence="5 8" id="KW-0418">Kinase</keyword>
<dbReference type="GO" id="GO:0005524">
    <property type="term" value="F:ATP binding"/>
    <property type="evidence" value="ECO:0007669"/>
    <property type="project" value="UniProtKB-UniRule"/>
</dbReference>
<protein>
    <recommendedName>
        <fullName evidence="8 9">Dephospho-CoA kinase</fullName>
        <ecNumber evidence="8 9">2.7.1.24</ecNumber>
    </recommendedName>
    <alternativeName>
        <fullName evidence="8">Dephosphocoenzyme A kinase</fullName>
    </alternativeName>
</protein>
<evidence type="ECO:0000313" key="11">
    <source>
        <dbReference type="EMBL" id="SFM17293.1"/>
    </source>
</evidence>
<dbReference type="NCBIfam" id="TIGR00152">
    <property type="entry name" value="dephospho-CoA kinase"/>
    <property type="match status" value="1"/>
</dbReference>
<keyword evidence="2 8" id="KW-0963">Cytoplasm</keyword>
<dbReference type="CDD" id="cd02022">
    <property type="entry name" value="DPCK"/>
    <property type="match status" value="1"/>
</dbReference>
<evidence type="ECO:0000256" key="10">
    <source>
        <dbReference type="SAM" id="MobiDB-lite"/>
    </source>
</evidence>
<comment type="catalytic activity">
    <reaction evidence="8">
        <text>3'-dephospho-CoA + ATP = ADP + CoA + H(+)</text>
        <dbReference type="Rhea" id="RHEA:18245"/>
        <dbReference type="ChEBI" id="CHEBI:15378"/>
        <dbReference type="ChEBI" id="CHEBI:30616"/>
        <dbReference type="ChEBI" id="CHEBI:57287"/>
        <dbReference type="ChEBI" id="CHEBI:57328"/>
        <dbReference type="ChEBI" id="CHEBI:456216"/>
        <dbReference type="EC" id="2.7.1.24"/>
    </reaction>
</comment>
<feature type="binding site" evidence="8">
    <location>
        <begin position="10"/>
        <end position="15"/>
    </location>
    <ligand>
        <name>ATP</name>
        <dbReference type="ChEBI" id="CHEBI:30616"/>
    </ligand>
</feature>
<gene>
    <name evidence="8" type="primary">coaE</name>
    <name evidence="11" type="ORF">SAMN04488054_11948</name>
</gene>
<reference evidence="11 12" key="1">
    <citation type="submission" date="2016-10" db="EMBL/GenBank/DDBJ databases">
        <authorList>
            <person name="de Groot N.N."/>
        </authorList>
    </citation>
    <scope>NUCLEOTIDE SEQUENCE [LARGE SCALE GENOMIC DNA]</scope>
    <source>
        <strain evidence="11 12">CGMCC 1.6134</strain>
    </source>
</reference>
<evidence type="ECO:0000256" key="6">
    <source>
        <dbReference type="ARBA" id="ARBA00022840"/>
    </source>
</evidence>
<dbReference type="UniPathway" id="UPA00241">
    <property type="reaction ID" value="UER00356"/>
</dbReference>
<dbReference type="Pfam" id="PF01121">
    <property type="entry name" value="CoaE"/>
    <property type="match status" value="1"/>
</dbReference>
<feature type="compositionally biased region" description="Basic and acidic residues" evidence="10">
    <location>
        <begin position="142"/>
        <end position="155"/>
    </location>
</feature>
<accession>A0A1I4NQ75</accession>
<evidence type="ECO:0000256" key="5">
    <source>
        <dbReference type="ARBA" id="ARBA00022777"/>
    </source>
</evidence>
<dbReference type="Gene3D" id="3.40.50.300">
    <property type="entry name" value="P-loop containing nucleotide triphosphate hydrolases"/>
    <property type="match status" value="1"/>
</dbReference>
<dbReference type="HAMAP" id="MF_00376">
    <property type="entry name" value="Dephospho_CoA_kinase"/>
    <property type="match status" value="1"/>
</dbReference>
<comment type="pathway">
    <text evidence="8">Cofactor biosynthesis; coenzyme A biosynthesis; CoA from (R)-pantothenate: step 5/5.</text>
</comment>
<dbReference type="EC" id="2.7.1.24" evidence="8 9"/>
<comment type="subcellular location">
    <subcellularLocation>
        <location evidence="8">Cytoplasm</location>
    </subcellularLocation>
</comment>
<evidence type="ECO:0000256" key="2">
    <source>
        <dbReference type="ARBA" id="ARBA00022490"/>
    </source>
</evidence>
<dbReference type="GO" id="GO:0015937">
    <property type="term" value="P:coenzyme A biosynthetic process"/>
    <property type="evidence" value="ECO:0007669"/>
    <property type="project" value="UniProtKB-UniRule"/>
</dbReference>
<dbReference type="PANTHER" id="PTHR10695">
    <property type="entry name" value="DEPHOSPHO-COA KINASE-RELATED"/>
    <property type="match status" value="1"/>
</dbReference>
<dbReference type="FunFam" id="3.40.50.300:FF:000991">
    <property type="entry name" value="Dephospho-CoA kinase"/>
    <property type="match status" value="1"/>
</dbReference>
<evidence type="ECO:0000256" key="8">
    <source>
        <dbReference type="HAMAP-Rule" id="MF_00376"/>
    </source>
</evidence>
<dbReference type="SUPFAM" id="SSF52540">
    <property type="entry name" value="P-loop containing nucleoside triphosphate hydrolases"/>
    <property type="match status" value="1"/>
</dbReference>
<dbReference type="EMBL" id="FOTY01000019">
    <property type="protein sequence ID" value="SFM17293.1"/>
    <property type="molecule type" value="Genomic_DNA"/>
</dbReference>
<evidence type="ECO:0000256" key="9">
    <source>
        <dbReference type="NCBIfam" id="TIGR00152"/>
    </source>
</evidence>
<dbReference type="Proteomes" id="UP000199668">
    <property type="component" value="Unassembled WGS sequence"/>
</dbReference>
<evidence type="ECO:0000256" key="1">
    <source>
        <dbReference type="ARBA" id="ARBA00009018"/>
    </source>
</evidence>
<keyword evidence="3 8" id="KW-0808">Transferase</keyword>
<organism evidence="11 12">
    <name type="scientific">Salibacterium qingdaonense</name>
    <dbReference type="NCBI Taxonomy" id="266892"/>
    <lineage>
        <taxon>Bacteria</taxon>
        <taxon>Bacillati</taxon>
        <taxon>Bacillota</taxon>
        <taxon>Bacilli</taxon>
        <taxon>Bacillales</taxon>
        <taxon>Bacillaceae</taxon>
    </lineage>
</organism>
<keyword evidence="12" id="KW-1185">Reference proteome</keyword>
<dbReference type="OrthoDB" id="9812943at2"/>
<feature type="region of interest" description="Disordered" evidence="10">
    <location>
        <begin position="142"/>
        <end position="162"/>
    </location>
</feature>
<evidence type="ECO:0000313" key="12">
    <source>
        <dbReference type="Proteomes" id="UP000199668"/>
    </source>
</evidence>
<keyword evidence="4 8" id="KW-0547">Nucleotide-binding</keyword>
<dbReference type="STRING" id="266892.SAMN04488054_11948"/>
<dbReference type="PANTHER" id="PTHR10695:SF46">
    <property type="entry name" value="BIFUNCTIONAL COENZYME A SYNTHASE-RELATED"/>
    <property type="match status" value="1"/>
</dbReference>
<comment type="similarity">
    <text evidence="1 8">Belongs to the CoaE family.</text>
</comment>
<dbReference type="GO" id="GO:0005737">
    <property type="term" value="C:cytoplasm"/>
    <property type="evidence" value="ECO:0007669"/>
    <property type="project" value="UniProtKB-SubCell"/>
</dbReference>
<dbReference type="RefSeq" id="WP_090927523.1">
    <property type="nucleotide sequence ID" value="NZ_FOTY01000019.1"/>
</dbReference>
<keyword evidence="7 8" id="KW-0173">Coenzyme A biosynthesis</keyword>
<evidence type="ECO:0000256" key="4">
    <source>
        <dbReference type="ARBA" id="ARBA00022741"/>
    </source>
</evidence>